<evidence type="ECO:0000259" key="1">
    <source>
        <dbReference type="Pfam" id="PF00723"/>
    </source>
</evidence>
<dbReference type="Gene3D" id="1.50.10.10">
    <property type="match status" value="1"/>
</dbReference>
<keyword evidence="3" id="KW-1185">Reference proteome</keyword>
<dbReference type="Pfam" id="PF00723">
    <property type="entry name" value="Glyco_hydro_15"/>
    <property type="match status" value="1"/>
</dbReference>
<reference evidence="3" key="1">
    <citation type="submission" date="2017-02" db="EMBL/GenBank/DDBJ databases">
        <authorList>
            <person name="Varghese N."/>
            <person name="Submissions S."/>
        </authorList>
    </citation>
    <scope>NUCLEOTIDE SEQUENCE [LARGE SCALE GENOMIC DNA]</scope>
    <source>
        <strain evidence="3">USBA 833</strain>
    </source>
</reference>
<dbReference type="Proteomes" id="UP000190105">
    <property type="component" value="Unassembled WGS sequence"/>
</dbReference>
<organism evidence="2 3">
    <name type="scientific">Caloramator quimbayensis</name>
    <dbReference type="NCBI Taxonomy" id="1147123"/>
    <lineage>
        <taxon>Bacteria</taxon>
        <taxon>Bacillati</taxon>
        <taxon>Bacillota</taxon>
        <taxon>Clostridia</taxon>
        <taxon>Eubacteriales</taxon>
        <taxon>Clostridiaceae</taxon>
        <taxon>Caloramator</taxon>
    </lineage>
</organism>
<protein>
    <submittedName>
        <fullName evidence="2">Glycosyl hydrolases family 15</fullName>
    </submittedName>
</protein>
<dbReference type="STRING" id="1147123.SAMN05443428_11347"/>
<gene>
    <name evidence="2" type="ORF">SAMN05443428_11347</name>
</gene>
<name>A0A1T4XVK3_9CLOT</name>
<dbReference type="EMBL" id="FUYH01000013">
    <property type="protein sequence ID" value="SKA93081.1"/>
    <property type="molecule type" value="Genomic_DNA"/>
</dbReference>
<sequence>MKIINIVEKSIEIILKNQHITGSYIACPNFDTYKYCWLRDGSFTAYAVDLYGYYDSAEKYFDWVDRVIKIQRDKVDEIVKMTEKNEPLLNFDYLPTRYNLNGEAEDDEWPNFQIDGYGTWLWALAQHILLTGNRELIFRYSDSIKITIDYLLLLWRYPNYDCWEENGDKVHTSTLSCVYGGLKSISEFIEDERINNTLDEIKKFITSKCLLDGRLVKYEGSKCVDASLIWTSVPFGIFNPKDTIIENTIREIENKLVHNFGTHRYAEDTYYGGGEWILLTGYLGWYYCKAGDLKRARMCLDWMESHADENGELVEQVLDHVNDKEYIDKWKNLWGEVAKPLLWSHAMYLILNKNIEEV</sequence>
<dbReference type="PANTHER" id="PTHR31616:SF0">
    <property type="entry name" value="GLUCAN 1,4-ALPHA-GLUCOSIDASE"/>
    <property type="match status" value="1"/>
</dbReference>
<dbReference type="GO" id="GO:0004553">
    <property type="term" value="F:hydrolase activity, hydrolyzing O-glycosyl compounds"/>
    <property type="evidence" value="ECO:0007669"/>
    <property type="project" value="TreeGrafter"/>
</dbReference>
<dbReference type="AlphaFoldDB" id="A0A1T4XVK3"/>
<accession>A0A1T4XVK3</accession>
<dbReference type="SUPFAM" id="SSF48208">
    <property type="entry name" value="Six-hairpin glycosidases"/>
    <property type="match status" value="1"/>
</dbReference>
<dbReference type="InterPro" id="IPR008928">
    <property type="entry name" value="6-hairpin_glycosidase_sf"/>
</dbReference>
<keyword evidence="2" id="KW-0378">Hydrolase</keyword>
<dbReference type="GO" id="GO:0005975">
    <property type="term" value="P:carbohydrate metabolic process"/>
    <property type="evidence" value="ECO:0007669"/>
    <property type="project" value="InterPro"/>
</dbReference>
<dbReference type="PANTHER" id="PTHR31616">
    <property type="entry name" value="TREHALASE"/>
    <property type="match status" value="1"/>
</dbReference>
<dbReference type="InterPro" id="IPR012341">
    <property type="entry name" value="6hp_glycosidase-like_sf"/>
</dbReference>
<evidence type="ECO:0000313" key="2">
    <source>
        <dbReference type="EMBL" id="SKA93081.1"/>
    </source>
</evidence>
<evidence type="ECO:0000313" key="3">
    <source>
        <dbReference type="Proteomes" id="UP000190105"/>
    </source>
</evidence>
<feature type="domain" description="GH15-like" evidence="1">
    <location>
        <begin position="15"/>
        <end position="281"/>
    </location>
</feature>
<proteinExistence type="predicted"/>
<dbReference type="RefSeq" id="WP_207651462.1">
    <property type="nucleotide sequence ID" value="NZ_FUYH01000013.1"/>
</dbReference>
<dbReference type="InterPro" id="IPR011613">
    <property type="entry name" value="GH15-like"/>
</dbReference>